<evidence type="ECO:0000259" key="4">
    <source>
        <dbReference type="PROSITE" id="PS50801"/>
    </source>
</evidence>
<name>A0AB39RRS6_9ACTN</name>
<feature type="domain" description="STAS" evidence="4">
    <location>
        <begin position="19"/>
        <end position="98"/>
    </location>
</feature>
<sequence>MSSPPTLNVYRHDTGNRALVTLTGEIDLNSAPLVHASLERCLRDGIHAIDVDVTAVTFCDCSGLNAFLYALSHTTAAGGSLQLHHPSPALERLVTLTGSSSLFLSLPDALAGSRPPPSPMHQATHRLPPPMPALPGGVL</sequence>
<organism evidence="5">
    <name type="scientific">Streptomyces sp. R41</name>
    <dbReference type="NCBI Taxonomy" id="3238632"/>
    <lineage>
        <taxon>Bacteria</taxon>
        <taxon>Bacillati</taxon>
        <taxon>Actinomycetota</taxon>
        <taxon>Actinomycetes</taxon>
        <taxon>Kitasatosporales</taxon>
        <taxon>Streptomycetaceae</taxon>
        <taxon>Streptomyces</taxon>
    </lineage>
</organism>
<dbReference type="CDD" id="cd07043">
    <property type="entry name" value="STAS_anti-anti-sigma_factors"/>
    <property type="match status" value="1"/>
</dbReference>
<dbReference type="RefSeq" id="WP_369250598.1">
    <property type="nucleotide sequence ID" value="NZ_CP163443.1"/>
</dbReference>
<dbReference type="AlphaFoldDB" id="A0AB39RRS6"/>
<dbReference type="InterPro" id="IPR058548">
    <property type="entry name" value="MlaB-like_STAS"/>
</dbReference>
<gene>
    <name evidence="5" type="ORF">AB5J53_40620</name>
</gene>
<comment type="similarity">
    <text evidence="1 2">Belongs to the anti-sigma-factor antagonist family.</text>
</comment>
<dbReference type="Gene3D" id="3.30.750.24">
    <property type="entry name" value="STAS domain"/>
    <property type="match status" value="1"/>
</dbReference>
<dbReference type="PANTHER" id="PTHR33495:SF2">
    <property type="entry name" value="ANTI-SIGMA FACTOR ANTAGONIST TM_1081-RELATED"/>
    <property type="match status" value="1"/>
</dbReference>
<dbReference type="InterPro" id="IPR002645">
    <property type="entry name" value="STAS_dom"/>
</dbReference>
<feature type="region of interest" description="Disordered" evidence="3">
    <location>
        <begin position="113"/>
        <end position="139"/>
    </location>
</feature>
<dbReference type="InterPro" id="IPR003658">
    <property type="entry name" value="Anti-sigma_ant"/>
</dbReference>
<dbReference type="Pfam" id="PF13466">
    <property type="entry name" value="STAS_2"/>
    <property type="match status" value="1"/>
</dbReference>
<dbReference type="GO" id="GO:0043856">
    <property type="term" value="F:anti-sigma factor antagonist activity"/>
    <property type="evidence" value="ECO:0007669"/>
    <property type="project" value="InterPro"/>
</dbReference>
<dbReference type="NCBIfam" id="TIGR00377">
    <property type="entry name" value="ant_ant_sig"/>
    <property type="match status" value="1"/>
</dbReference>
<evidence type="ECO:0000256" key="3">
    <source>
        <dbReference type="SAM" id="MobiDB-lite"/>
    </source>
</evidence>
<dbReference type="PANTHER" id="PTHR33495">
    <property type="entry name" value="ANTI-SIGMA FACTOR ANTAGONIST TM_1081-RELATED-RELATED"/>
    <property type="match status" value="1"/>
</dbReference>
<evidence type="ECO:0000256" key="2">
    <source>
        <dbReference type="RuleBase" id="RU003749"/>
    </source>
</evidence>
<dbReference type="PROSITE" id="PS50801">
    <property type="entry name" value="STAS"/>
    <property type="match status" value="1"/>
</dbReference>
<accession>A0AB39RRS6</accession>
<dbReference type="EMBL" id="CP163443">
    <property type="protein sequence ID" value="XDQ57535.1"/>
    <property type="molecule type" value="Genomic_DNA"/>
</dbReference>
<evidence type="ECO:0000313" key="5">
    <source>
        <dbReference type="EMBL" id="XDQ57535.1"/>
    </source>
</evidence>
<reference evidence="5" key="1">
    <citation type="submission" date="2024-07" db="EMBL/GenBank/DDBJ databases">
        <authorList>
            <person name="Yu S.T."/>
        </authorList>
    </citation>
    <scope>NUCLEOTIDE SEQUENCE</scope>
    <source>
        <strain evidence="5">R41</strain>
    </source>
</reference>
<dbReference type="InterPro" id="IPR036513">
    <property type="entry name" value="STAS_dom_sf"/>
</dbReference>
<dbReference type="SUPFAM" id="SSF52091">
    <property type="entry name" value="SpoIIaa-like"/>
    <property type="match status" value="1"/>
</dbReference>
<proteinExistence type="inferred from homology"/>
<protein>
    <recommendedName>
        <fullName evidence="2">Anti-sigma factor antagonist</fullName>
    </recommendedName>
</protein>
<evidence type="ECO:0000256" key="1">
    <source>
        <dbReference type="ARBA" id="ARBA00009013"/>
    </source>
</evidence>